<proteinExistence type="inferred from homology"/>
<dbReference type="Gene3D" id="1.20.1250.20">
    <property type="entry name" value="MFS general substrate transporter like domains"/>
    <property type="match status" value="1"/>
</dbReference>
<dbReference type="AlphaFoldDB" id="A0A4V0D5F2"/>
<reference evidence="7 8" key="1">
    <citation type="submission" date="2019-04" db="EMBL/GenBank/DDBJ databases">
        <title>Step-wise assembly of the neonatal virome modulated by breast feeding.</title>
        <authorList>
            <person name="Liang G."/>
            <person name="Bushman F."/>
        </authorList>
    </citation>
    <scope>NUCLEOTIDE SEQUENCE [LARGE SCALE GENOMIC DNA]</scope>
    <source>
        <strain evidence="7 8">E3404</strain>
    </source>
</reference>
<evidence type="ECO:0000256" key="4">
    <source>
        <dbReference type="ARBA" id="ARBA00022692"/>
    </source>
</evidence>
<organism evidence="7 8">
    <name type="scientific">Enterococcus gallinarum</name>
    <dbReference type="NCBI Taxonomy" id="1353"/>
    <lineage>
        <taxon>Bacteria</taxon>
        <taxon>Bacillati</taxon>
        <taxon>Bacillota</taxon>
        <taxon>Bacilli</taxon>
        <taxon>Lactobacillales</taxon>
        <taxon>Enterococcaceae</taxon>
        <taxon>Enterococcus</taxon>
    </lineage>
</organism>
<keyword evidence="3" id="KW-0813">Transport</keyword>
<dbReference type="EMBL" id="WVTI01000023">
    <property type="protein sequence ID" value="MXS27445.1"/>
    <property type="molecule type" value="Genomic_DNA"/>
</dbReference>
<evidence type="ECO:0000256" key="3">
    <source>
        <dbReference type="ARBA" id="ARBA00022448"/>
    </source>
</evidence>
<comment type="similarity">
    <text evidence="2">Belongs to the major facilitator superfamily. TCR/Tet family.</text>
</comment>
<dbReference type="InterPro" id="IPR036259">
    <property type="entry name" value="MFS_trans_sf"/>
</dbReference>
<name>A0A4V0D5F2_ENTGA</name>
<keyword evidence="4" id="KW-0812">Transmembrane</keyword>
<comment type="caution">
    <text evidence="7">The sequence shown here is derived from an EMBL/GenBank/DDBJ whole genome shotgun (WGS) entry which is preliminary data.</text>
</comment>
<accession>A0A4V0D5F2</accession>
<comment type="subcellular location">
    <subcellularLocation>
        <location evidence="1">Cell membrane</location>
        <topology evidence="1">Multi-pass membrane protein</topology>
    </subcellularLocation>
</comment>
<gene>
    <name evidence="7" type="ORF">GTI89_15405</name>
</gene>
<dbReference type="InterPro" id="IPR001958">
    <property type="entry name" value="Tet-R_TetA/multi-R_MdtG-like"/>
</dbReference>
<evidence type="ECO:0000313" key="8">
    <source>
        <dbReference type="Proteomes" id="UP000439965"/>
    </source>
</evidence>
<dbReference type="InterPro" id="IPR011701">
    <property type="entry name" value="MFS"/>
</dbReference>
<dbReference type="PRINTS" id="PR01035">
    <property type="entry name" value="TCRTETA"/>
</dbReference>
<dbReference type="Proteomes" id="UP000439965">
    <property type="component" value="Unassembled WGS sequence"/>
</dbReference>
<evidence type="ECO:0000256" key="5">
    <source>
        <dbReference type="ARBA" id="ARBA00022989"/>
    </source>
</evidence>
<dbReference type="GO" id="GO:0022857">
    <property type="term" value="F:transmembrane transporter activity"/>
    <property type="evidence" value="ECO:0007669"/>
    <property type="project" value="InterPro"/>
</dbReference>
<dbReference type="InterPro" id="IPR020846">
    <property type="entry name" value="MFS_dom"/>
</dbReference>
<protein>
    <submittedName>
        <fullName evidence="7">MFS transporter</fullName>
    </submittedName>
</protein>
<evidence type="ECO:0000256" key="6">
    <source>
        <dbReference type="ARBA" id="ARBA00023136"/>
    </source>
</evidence>
<dbReference type="SUPFAM" id="SSF103473">
    <property type="entry name" value="MFS general substrate transporter"/>
    <property type="match status" value="1"/>
</dbReference>
<dbReference type="PROSITE" id="PS00216">
    <property type="entry name" value="SUGAR_TRANSPORT_1"/>
    <property type="match status" value="1"/>
</dbReference>
<evidence type="ECO:0000256" key="2">
    <source>
        <dbReference type="ARBA" id="ARBA00007520"/>
    </source>
</evidence>
<dbReference type="GO" id="GO:0005886">
    <property type="term" value="C:plasma membrane"/>
    <property type="evidence" value="ECO:0007669"/>
    <property type="project" value="UniProtKB-SubCell"/>
</dbReference>
<dbReference type="PANTHER" id="PTHR23531:SF1">
    <property type="entry name" value="QUINOLENE RESISTANCE PROTEIN NORA"/>
    <property type="match status" value="1"/>
</dbReference>
<keyword evidence="5" id="KW-1133">Transmembrane helix</keyword>
<dbReference type="RefSeq" id="WP_003125425.1">
    <property type="nucleotide sequence ID" value="NZ_CABEIK010000001.1"/>
</dbReference>
<dbReference type="CDD" id="cd17489">
    <property type="entry name" value="MFS_YfcJ_like"/>
    <property type="match status" value="1"/>
</dbReference>
<keyword evidence="6" id="KW-0472">Membrane</keyword>
<dbReference type="InterPro" id="IPR052714">
    <property type="entry name" value="MFS_Exporter"/>
</dbReference>
<evidence type="ECO:0000313" key="7">
    <source>
        <dbReference type="EMBL" id="MXS27445.1"/>
    </source>
</evidence>
<sequence length="390" mass="41751">MEKVNSSSRLWSKDFYLVMVVTVLAMTAITTQMGTMPLYVASLGGSKAVSGAIVGVLGLSALFCRLPIGVALDRYGRKVLLCMGLAILLIDFSLLNLLQGLLMLFCLRILQGVGNSLQATAAATMAVDTIPEGKLAVGLGYFSIAQAVPSAIGPLIGLAVVENYGFPVLFRMAVLLSGTAFLLSFFLKEQPFSRRNTHSGEAKSSLRELLRIKAVVFPSGILFLICFANSGVVAFIAQYALEREIIGAGYYFTVMSIMTVTTRVVFPRLLAKIQTATLIYGSLLLILVSFCLLPFTTQLSSLLLAASCYGVGYAGLLPVMNTIVLESVSEAQRGQGTAVFSAALDVAYGGGAFLWGIIASLFGFDMMFFGCGLFACGAMIVYRYFQLSQR</sequence>
<dbReference type="PROSITE" id="PS50850">
    <property type="entry name" value="MFS"/>
    <property type="match status" value="1"/>
</dbReference>
<dbReference type="InterPro" id="IPR005829">
    <property type="entry name" value="Sugar_transporter_CS"/>
</dbReference>
<evidence type="ECO:0000256" key="1">
    <source>
        <dbReference type="ARBA" id="ARBA00004651"/>
    </source>
</evidence>
<dbReference type="PANTHER" id="PTHR23531">
    <property type="entry name" value="QUINOLENE RESISTANCE PROTEIN NORA"/>
    <property type="match status" value="1"/>
</dbReference>
<dbReference type="Pfam" id="PF07690">
    <property type="entry name" value="MFS_1"/>
    <property type="match status" value="1"/>
</dbReference>